<evidence type="ECO:0000259" key="2">
    <source>
        <dbReference type="Pfam" id="PF02120"/>
    </source>
</evidence>
<reference evidence="3" key="1">
    <citation type="submission" date="2019-08" db="EMBL/GenBank/DDBJ databases">
        <authorList>
            <person name="Kucharzyk K."/>
            <person name="Murdoch R.W."/>
            <person name="Higgins S."/>
            <person name="Loffler F."/>
        </authorList>
    </citation>
    <scope>NUCLEOTIDE SEQUENCE</scope>
</reference>
<feature type="region of interest" description="Disordered" evidence="1">
    <location>
        <begin position="1"/>
        <end position="60"/>
    </location>
</feature>
<feature type="compositionally biased region" description="Basic and acidic residues" evidence="1">
    <location>
        <begin position="203"/>
        <end position="214"/>
    </location>
</feature>
<dbReference type="Pfam" id="PF02120">
    <property type="entry name" value="Flg_hook"/>
    <property type="match status" value="1"/>
</dbReference>
<accession>A0A645GYV3</accession>
<sequence>MLKAQSESQENQTQSTSEALTNGSMMQGEKITEGDSTATDFVKLQSSDSEKQDSSLEQVEIPDENVLAKTNNLDLSKVNIKVAEAPIDTNQADMAKQLADKIMYKLSDGKQEFDLELNPKNLGKVNVKMIFQNGSAELILSTSNSKAHQLLSMQADALRGILESSTGMDSTISLKQAETSDGQFDRDNFQGESNGQQSQKQQQNERNEDLSFMDRLRLGLTDDLEEAV</sequence>
<dbReference type="InterPro" id="IPR038610">
    <property type="entry name" value="FliK-like_C_sf"/>
</dbReference>
<feature type="compositionally biased region" description="Polar residues" evidence="1">
    <location>
        <begin position="34"/>
        <end position="47"/>
    </location>
</feature>
<evidence type="ECO:0000256" key="1">
    <source>
        <dbReference type="SAM" id="MobiDB-lite"/>
    </source>
</evidence>
<evidence type="ECO:0000313" key="3">
    <source>
        <dbReference type="EMBL" id="MPN31242.1"/>
    </source>
</evidence>
<feature type="compositionally biased region" description="Low complexity" evidence="1">
    <location>
        <begin position="190"/>
        <end position="202"/>
    </location>
</feature>
<gene>
    <name evidence="3" type="ORF">SDC9_178716</name>
</gene>
<dbReference type="EMBL" id="VSSQ01082701">
    <property type="protein sequence ID" value="MPN31242.1"/>
    <property type="molecule type" value="Genomic_DNA"/>
</dbReference>
<feature type="domain" description="Flagellar hook-length control protein-like C-terminal" evidence="2">
    <location>
        <begin position="101"/>
        <end position="166"/>
    </location>
</feature>
<proteinExistence type="predicted"/>
<dbReference type="AlphaFoldDB" id="A0A645GYV3"/>
<protein>
    <recommendedName>
        <fullName evidence="2">Flagellar hook-length control protein-like C-terminal domain-containing protein</fullName>
    </recommendedName>
</protein>
<comment type="caution">
    <text evidence="3">The sequence shown here is derived from an EMBL/GenBank/DDBJ whole genome shotgun (WGS) entry which is preliminary data.</text>
</comment>
<name>A0A645GYV3_9ZZZZ</name>
<organism evidence="3">
    <name type="scientific">bioreactor metagenome</name>
    <dbReference type="NCBI Taxonomy" id="1076179"/>
    <lineage>
        <taxon>unclassified sequences</taxon>
        <taxon>metagenomes</taxon>
        <taxon>ecological metagenomes</taxon>
    </lineage>
</organism>
<feature type="region of interest" description="Disordered" evidence="1">
    <location>
        <begin position="182"/>
        <end position="214"/>
    </location>
</feature>
<dbReference type="CDD" id="cd17470">
    <property type="entry name" value="T3SS_Flik_C"/>
    <property type="match status" value="1"/>
</dbReference>
<feature type="compositionally biased region" description="Low complexity" evidence="1">
    <location>
        <begin position="1"/>
        <end position="18"/>
    </location>
</feature>
<dbReference type="InterPro" id="IPR021136">
    <property type="entry name" value="Flagellar_hook_control-like_C"/>
</dbReference>
<dbReference type="Gene3D" id="3.30.750.140">
    <property type="match status" value="1"/>
</dbReference>